<dbReference type="EMBL" id="HE804045">
    <property type="protein sequence ID" value="CCH31915.1"/>
    <property type="molecule type" value="Genomic_DNA"/>
</dbReference>
<proteinExistence type="predicted"/>
<organism evidence="1 2">
    <name type="scientific">Saccharothrix espanaensis (strain ATCC 51144 / DSM 44229 / JCM 9112 / NBRC 15066 / NRRL 15764)</name>
    <dbReference type="NCBI Taxonomy" id="1179773"/>
    <lineage>
        <taxon>Bacteria</taxon>
        <taxon>Bacillati</taxon>
        <taxon>Actinomycetota</taxon>
        <taxon>Actinomycetes</taxon>
        <taxon>Pseudonocardiales</taxon>
        <taxon>Pseudonocardiaceae</taxon>
        <taxon>Saccharothrix</taxon>
    </lineage>
</organism>
<gene>
    <name evidence="1" type="ordered locus">BN6_46350</name>
</gene>
<dbReference type="Proteomes" id="UP000006281">
    <property type="component" value="Chromosome"/>
</dbReference>
<dbReference type="KEGG" id="sesp:BN6_46350"/>
<name>K0JVM7_SACES</name>
<dbReference type="AlphaFoldDB" id="K0JVM7"/>
<reference evidence="1 2" key="1">
    <citation type="journal article" date="2012" name="BMC Genomics">
        <title>Complete genome sequence of Saccharothrix espanaensis DSM 44229T and comparison to the other completely sequenced Pseudonocardiaceae.</title>
        <authorList>
            <person name="Strobel T."/>
            <person name="Al-Dilaimi A."/>
            <person name="Blom J."/>
            <person name="Gessner A."/>
            <person name="Kalinowski J."/>
            <person name="Luzhetska M."/>
            <person name="Puhler A."/>
            <person name="Szczepanowski R."/>
            <person name="Bechthold A."/>
            <person name="Ruckert C."/>
        </authorList>
    </citation>
    <scope>NUCLEOTIDE SEQUENCE [LARGE SCALE GENOMIC DNA]</scope>
    <source>
        <strain evidence="2">ATCC 51144 / DSM 44229 / JCM 9112 / NBRC 15066 / NRRL 15764</strain>
    </source>
</reference>
<evidence type="ECO:0000313" key="1">
    <source>
        <dbReference type="EMBL" id="CCH31915.1"/>
    </source>
</evidence>
<protein>
    <submittedName>
        <fullName evidence="1">Uncharacterized protein</fullName>
    </submittedName>
</protein>
<sequence length="84" mass="9495">MSEHRRLTVVSKVPWTGPGTRSHLRKRFSARGRPCPPDEGWASLSNASQRRGAKVISFVYAVFVADLRQFDRLCRSRHGEGADQ</sequence>
<accession>K0JVM7</accession>
<keyword evidence="2" id="KW-1185">Reference proteome</keyword>
<dbReference type="HOGENOM" id="CLU_2525542_0_0_11"/>
<evidence type="ECO:0000313" key="2">
    <source>
        <dbReference type="Proteomes" id="UP000006281"/>
    </source>
</evidence>